<feature type="domain" description="C2H2-type" evidence="9">
    <location>
        <begin position="227"/>
        <end position="254"/>
    </location>
</feature>
<evidence type="ECO:0000259" key="10">
    <source>
        <dbReference type="PROSITE" id="PS51915"/>
    </source>
</evidence>
<evidence type="ECO:0000256" key="4">
    <source>
        <dbReference type="ARBA" id="ARBA00022771"/>
    </source>
</evidence>
<keyword evidence="12" id="KW-1185">Reference proteome</keyword>
<dbReference type="SMART" id="SM00355">
    <property type="entry name" value="ZnF_C2H2"/>
    <property type="match status" value="7"/>
</dbReference>
<organism evidence="11 12">
    <name type="scientific">Cryptolaemus montrouzieri</name>
    <dbReference type="NCBI Taxonomy" id="559131"/>
    <lineage>
        <taxon>Eukaryota</taxon>
        <taxon>Metazoa</taxon>
        <taxon>Ecdysozoa</taxon>
        <taxon>Arthropoda</taxon>
        <taxon>Hexapoda</taxon>
        <taxon>Insecta</taxon>
        <taxon>Pterygota</taxon>
        <taxon>Neoptera</taxon>
        <taxon>Endopterygota</taxon>
        <taxon>Coleoptera</taxon>
        <taxon>Polyphaga</taxon>
        <taxon>Cucujiformia</taxon>
        <taxon>Coccinelloidea</taxon>
        <taxon>Coccinellidae</taxon>
        <taxon>Scymninae</taxon>
        <taxon>Scymnini</taxon>
        <taxon>Cryptolaemus</taxon>
    </lineage>
</organism>
<feature type="domain" description="C2H2-type" evidence="9">
    <location>
        <begin position="316"/>
        <end position="344"/>
    </location>
</feature>
<dbReference type="PROSITE" id="PS51915">
    <property type="entry name" value="ZAD"/>
    <property type="match status" value="1"/>
</dbReference>
<keyword evidence="6" id="KW-0539">Nucleus</keyword>
<keyword evidence="5 8" id="KW-0862">Zinc</keyword>
<dbReference type="SMART" id="SM00868">
    <property type="entry name" value="zf-AD"/>
    <property type="match status" value="1"/>
</dbReference>
<evidence type="ECO:0000313" key="11">
    <source>
        <dbReference type="EMBL" id="KAL3270330.1"/>
    </source>
</evidence>
<proteinExistence type="predicted"/>
<comment type="subcellular location">
    <subcellularLocation>
        <location evidence="1">Nucleus</location>
    </subcellularLocation>
</comment>
<feature type="domain" description="C2H2-type" evidence="9">
    <location>
        <begin position="199"/>
        <end position="226"/>
    </location>
</feature>
<evidence type="ECO:0000259" key="9">
    <source>
        <dbReference type="PROSITE" id="PS50157"/>
    </source>
</evidence>
<protein>
    <submittedName>
        <fullName evidence="11">Uncharacterized protein</fullName>
    </submittedName>
</protein>
<keyword evidence="2 8" id="KW-0479">Metal-binding</keyword>
<evidence type="ECO:0000256" key="5">
    <source>
        <dbReference type="ARBA" id="ARBA00022833"/>
    </source>
</evidence>
<feature type="binding site" evidence="8">
    <location>
        <position position="11"/>
    </location>
    <ligand>
        <name>Zn(2+)</name>
        <dbReference type="ChEBI" id="CHEBI:29105"/>
    </ligand>
</feature>
<dbReference type="GO" id="GO:0008270">
    <property type="term" value="F:zinc ion binding"/>
    <property type="evidence" value="ECO:0007669"/>
    <property type="project" value="UniProtKB-UniRule"/>
</dbReference>
<dbReference type="InterPro" id="IPR036236">
    <property type="entry name" value="Znf_C2H2_sf"/>
</dbReference>
<feature type="domain" description="C2H2-type" evidence="9">
    <location>
        <begin position="284"/>
        <end position="312"/>
    </location>
</feature>
<feature type="domain" description="C2H2-type" evidence="9">
    <location>
        <begin position="174"/>
        <end position="201"/>
    </location>
</feature>
<reference evidence="11 12" key="1">
    <citation type="journal article" date="2021" name="BMC Biol.">
        <title>Horizontally acquired antibacterial genes associated with adaptive radiation of ladybird beetles.</title>
        <authorList>
            <person name="Li H.S."/>
            <person name="Tang X.F."/>
            <person name="Huang Y.H."/>
            <person name="Xu Z.Y."/>
            <person name="Chen M.L."/>
            <person name="Du X.Y."/>
            <person name="Qiu B.Y."/>
            <person name="Chen P.T."/>
            <person name="Zhang W."/>
            <person name="Slipinski A."/>
            <person name="Escalona H.E."/>
            <person name="Waterhouse R.M."/>
            <person name="Zwick A."/>
            <person name="Pang H."/>
        </authorList>
    </citation>
    <scope>NUCLEOTIDE SEQUENCE [LARGE SCALE GENOMIC DNA]</scope>
    <source>
        <strain evidence="11">SYSU2018</strain>
    </source>
</reference>
<dbReference type="Pfam" id="PF00096">
    <property type="entry name" value="zf-C2H2"/>
    <property type="match status" value="4"/>
</dbReference>
<dbReference type="FunFam" id="3.30.160.60:FF:000446">
    <property type="entry name" value="Zinc finger protein"/>
    <property type="match status" value="2"/>
</dbReference>
<feature type="binding site" evidence="8">
    <location>
        <position position="56"/>
    </location>
    <ligand>
        <name>Zn(2+)</name>
        <dbReference type="ChEBI" id="CHEBI:29105"/>
    </ligand>
</feature>
<dbReference type="InterPro" id="IPR012934">
    <property type="entry name" value="Znf_AD"/>
</dbReference>
<dbReference type="EMBL" id="JABFTP020000021">
    <property type="protein sequence ID" value="KAL3270330.1"/>
    <property type="molecule type" value="Genomic_DNA"/>
</dbReference>
<feature type="domain" description="C2H2-type" evidence="9">
    <location>
        <begin position="255"/>
        <end position="283"/>
    </location>
</feature>
<feature type="binding site" evidence="8">
    <location>
        <position position="14"/>
    </location>
    <ligand>
        <name>Zn(2+)</name>
        <dbReference type="ChEBI" id="CHEBI:29105"/>
    </ligand>
</feature>
<evidence type="ECO:0000256" key="2">
    <source>
        <dbReference type="ARBA" id="ARBA00022723"/>
    </source>
</evidence>
<dbReference type="InterPro" id="IPR013087">
    <property type="entry name" value="Znf_C2H2_type"/>
</dbReference>
<dbReference type="Gene3D" id="3.30.160.60">
    <property type="entry name" value="Classic Zinc Finger"/>
    <property type="match status" value="5"/>
</dbReference>
<dbReference type="Proteomes" id="UP001516400">
    <property type="component" value="Unassembled WGS sequence"/>
</dbReference>
<evidence type="ECO:0000256" key="7">
    <source>
        <dbReference type="PROSITE-ProRule" id="PRU00042"/>
    </source>
</evidence>
<accession>A0ABD2MV27</accession>
<dbReference type="SUPFAM" id="SSF57716">
    <property type="entry name" value="Glucocorticoid receptor-like (DNA-binding domain)"/>
    <property type="match status" value="1"/>
</dbReference>
<sequence>MEAEVSLSKKCITCLGETSLMHSLSEMFDDYLDFRGILKVCLHCEVDQPFLPKMLCDDCLVLLKEFFKFKMRFINNEVAMRNNFQKLKNDFPGCVEDEIELLKDSFEENIELEKEIKFEVVAEELEEDIHSFIPEDFSEEKNDKLQRTKKNKNVVDDDGFLDEDANISEEPTKYKCSICKIFFIDVESLDVHLFKHKNHKCEICQQIFAKKSYLSDHMITHKNTRDIPCPMCHKTFKSRHTMRAHMRIHTNPGGFVCESCGRSFTHRGSLKTHIKLKHSSNRDYLCIWCGIKFNLKTSLDKHTLRKHSSQGSRKMYKCRDCDAKYLNKSSLDRHHKIKHSPNYQLVPCELCHKVFSDKSNLFRHKRTKHSEELVEFKEQYLLNPKVRVERYILNE</sequence>
<evidence type="ECO:0000313" key="12">
    <source>
        <dbReference type="Proteomes" id="UP001516400"/>
    </source>
</evidence>
<dbReference type="PROSITE" id="PS50157">
    <property type="entry name" value="ZINC_FINGER_C2H2_2"/>
    <property type="match status" value="7"/>
</dbReference>
<dbReference type="PROSITE" id="PS00028">
    <property type="entry name" value="ZINC_FINGER_C2H2_1"/>
    <property type="match status" value="6"/>
</dbReference>
<dbReference type="AlphaFoldDB" id="A0ABD2MV27"/>
<dbReference type="PANTHER" id="PTHR24394">
    <property type="entry name" value="ZINC FINGER PROTEIN"/>
    <property type="match status" value="1"/>
</dbReference>
<dbReference type="GO" id="GO:0005634">
    <property type="term" value="C:nucleus"/>
    <property type="evidence" value="ECO:0007669"/>
    <property type="project" value="UniProtKB-SubCell"/>
</dbReference>
<evidence type="ECO:0000256" key="1">
    <source>
        <dbReference type="ARBA" id="ARBA00004123"/>
    </source>
</evidence>
<dbReference type="PANTHER" id="PTHR24394:SF29">
    <property type="entry name" value="MYONEURIN"/>
    <property type="match status" value="1"/>
</dbReference>
<evidence type="ECO:0000256" key="6">
    <source>
        <dbReference type="ARBA" id="ARBA00023242"/>
    </source>
</evidence>
<name>A0ABD2MV27_9CUCU</name>
<evidence type="ECO:0000256" key="3">
    <source>
        <dbReference type="ARBA" id="ARBA00022737"/>
    </source>
</evidence>
<feature type="domain" description="ZAD" evidence="10">
    <location>
        <begin position="9"/>
        <end position="83"/>
    </location>
</feature>
<comment type="caution">
    <text evidence="11">The sequence shown here is derived from an EMBL/GenBank/DDBJ whole genome shotgun (WGS) entry which is preliminary data.</text>
</comment>
<gene>
    <name evidence="11" type="ORF">HHI36_009378</name>
</gene>
<dbReference type="SUPFAM" id="SSF57667">
    <property type="entry name" value="beta-beta-alpha zinc fingers"/>
    <property type="match status" value="4"/>
</dbReference>
<feature type="domain" description="C2H2-type" evidence="9">
    <location>
        <begin position="346"/>
        <end position="374"/>
    </location>
</feature>
<keyword evidence="3" id="KW-0677">Repeat</keyword>
<keyword evidence="4 7" id="KW-0863">Zinc-finger</keyword>
<evidence type="ECO:0000256" key="8">
    <source>
        <dbReference type="PROSITE-ProRule" id="PRU01263"/>
    </source>
</evidence>
<feature type="binding site" evidence="8">
    <location>
        <position position="59"/>
    </location>
    <ligand>
        <name>Zn(2+)</name>
        <dbReference type="ChEBI" id="CHEBI:29105"/>
    </ligand>
</feature>